<dbReference type="AlphaFoldDB" id="A0A936F385"/>
<dbReference type="InterPro" id="IPR019533">
    <property type="entry name" value="Peptidase_S26"/>
</dbReference>
<dbReference type="Gene3D" id="2.10.109.10">
    <property type="entry name" value="Umud Fragment, subunit A"/>
    <property type="match status" value="1"/>
</dbReference>
<dbReference type="NCBIfam" id="TIGR02227">
    <property type="entry name" value="sigpep_I_bact"/>
    <property type="match status" value="1"/>
</dbReference>
<dbReference type="PANTHER" id="PTHR43390">
    <property type="entry name" value="SIGNAL PEPTIDASE I"/>
    <property type="match status" value="1"/>
</dbReference>
<feature type="active site" evidence="6">
    <location>
        <position position="30"/>
    </location>
</feature>
<comment type="caution">
    <text evidence="9">The sequence shown here is derived from an EMBL/GenBank/DDBJ whole genome shotgun (WGS) entry which is preliminary data.</text>
</comment>
<feature type="active site" evidence="6">
    <location>
        <position position="69"/>
    </location>
</feature>
<evidence type="ECO:0000259" key="8">
    <source>
        <dbReference type="Pfam" id="PF10502"/>
    </source>
</evidence>
<evidence type="ECO:0000256" key="3">
    <source>
        <dbReference type="ARBA" id="ARBA00013208"/>
    </source>
</evidence>
<dbReference type="PANTHER" id="PTHR43390:SF1">
    <property type="entry name" value="CHLOROPLAST PROCESSING PEPTIDASE"/>
    <property type="match status" value="1"/>
</dbReference>
<reference evidence="9 10" key="1">
    <citation type="submission" date="2020-10" db="EMBL/GenBank/DDBJ databases">
        <title>Connecting structure to function with the recovery of over 1000 high-quality activated sludge metagenome-assembled genomes encoding full-length rRNA genes using long-read sequencing.</title>
        <authorList>
            <person name="Singleton C.M."/>
            <person name="Petriglieri F."/>
            <person name="Kristensen J.M."/>
            <person name="Kirkegaard R.H."/>
            <person name="Michaelsen T.Y."/>
            <person name="Andersen M.H."/>
            <person name="Karst S.M."/>
            <person name="Dueholm M.S."/>
            <person name="Nielsen P.H."/>
            <person name="Albertsen M."/>
        </authorList>
    </citation>
    <scope>NUCLEOTIDE SEQUENCE [LARGE SCALE GENOMIC DNA]</scope>
    <source>
        <strain evidence="9">OdNE_18-Q3-R46-58_MAXAC.008</strain>
    </source>
</reference>
<comment type="similarity">
    <text evidence="2 7">Belongs to the peptidase S26 family.</text>
</comment>
<dbReference type="EC" id="3.4.21.89" evidence="3 7"/>
<dbReference type="InterPro" id="IPR019758">
    <property type="entry name" value="Pept_S26A_signal_pept_1_CS"/>
</dbReference>
<dbReference type="GO" id="GO:0016020">
    <property type="term" value="C:membrane"/>
    <property type="evidence" value="ECO:0007669"/>
    <property type="project" value="UniProtKB-SubCell"/>
</dbReference>
<gene>
    <name evidence="9" type="primary">lepB</name>
    <name evidence="9" type="ORF">IPN91_11885</name>
</gene>
<evidence type="ECO:0000313" key="10">
    <source>
        <dbReference type="Proteomes" id="UP000709959"/>
    </source>
</evidence>
<evidence type="ECO:0000256" key="7">
    <source>
        <dbReference type="RuleBase" id="RU362042"/>
    </source>
</evidence>
<organism evidence="9 10">
    <name type="scientific">Candidatus Geothrix odensensis</name>
    <dbReference type="NCBI Taxonomy" id="2954440"/>
    <lineage>
        <taxon>Bacteria</taxon>
        <taxon>Pseudomonadati</taxon>
        <taxon>Acidobacteriota</taxon>
        <taxon>Holophagae</taxon>
        <taxon>Holophagales</taxon>
        <taxon>Holophagaceae</taxon>
        <taxon>Geothrix</taxon>
    </lineage>
</organism>
<dbReference type="Proteomes" id="UP000709959">
    <property type="component" value="Unassembled WGS sequence"/>
</dbReference>
<keyword evidence="5 7" id="KW-0378">Hydrolase</keyword>
<dbReference type="EMBL" id="JADKCH010000016">
    <property type="protein sequence ID" value="MBK8573312.1"/>
    <property type="molecule type" value="Genomic_DNA"/>
</dbReference>
<dbReference type="GO" id="GO:0006465">
    <property type="term" value="P:signal peptide processing"/>
    <property type="evidence" value="ECO:0007669"/>
    <property type="project" value="InterPro"/>
</dbReference>
<feature type="domain" description="Peptidase S26" evidence="8">
    <location>
        <begin position="8"/>
        <end position="143"/>
    </location>
</feature>
<dbReference type="GO" id="GO:0004252">
    <property type="term" value="F:serine-type endopeptidase activity"/>
    <property type="evidence" value="ECO:0007669"/>
    <property type="project" value="InterPro"/>
</dbReference>
<proteinExistence type="inferred from homology"/>
<evidence type="ECO:0000256" key="4">
    <source>
        <dbReference type="ARBA" id="ARBA00019232"/>
    </source>
</evidence>
<evidence type="ECO:0000313" key="9">
    <source>
        <dbReference type="EMBL" id="MBK8573312.1"/>
    </source>
</evidence>
<dbReference type="InterPro" id="IPR036286">
    <property type="entry name" value="LexA/Signal_pep-like_sf"/>
</dbReference>
<dbReference type="CDD" id="cd06530">
    <property type="entry name" value="S26_SPase_I"/>
    <property type="match status" value="1"/>
</dbReference>
<sequence length="144" mass="15790">MRRPWIPLVAVLVAVSPLAIVHPVRVAGRSMEPALRGDDLRWVLRAWASHAPRRGEVWIVEGPHGSSAKRVIGLPGETVTWQGPDVWVNGQFLDEPWVVHPERSGAGSLTCGEGYLVLGDNRPESRDGRRWGALPSSALQGRIL</sequence>
<dbReference type="GO" id="GO:0009003">
    <property type="term" value="F:signal peptidase activity"/>
    <property type="evidence" value="ECO:0007669"/>
    <property type="project" value="UniProtKB-EC"/>
</dbReference>
<dbReference type="PRINTS" id="PR00727">
    <property type="entry name" value="LEADERPTASE"/>
</dbReference>
<evidence type="ECO:0000256" key="2">
    <source>
        <dbReference type="ARBA" id="ARBA00009370"/>
    </source>
</evidence>
<name>A0A936F385_9BACT</name>
<evidence type="ECO:0000256" key="5">
    <source>
        <dbReference type="ARBA" id="ARBA00022801"/>
    </source>
</evidence>
<evidence type="ECO:0000256" key="6">
    <source>
        <dbReference type="PIRSR" id="PIRSR600223-1"/>
    </source>
</evidence>
<dbReference type="PROSITE" id="PS00761">
    <property type="entry name" value="SPASE_I_3"/>
    <property type="match status" value="1"/>
</dbReference>
<evidence type="ECO:0000256" key="1">
    <source>
        <dbReference type="ARBA" id="ARBA00000677"/>
    </source>
</evidence>
<accession>A0A936F385</accession>
<dbReference type="InterPro" id="IPR000223">
    <property type="entry name" value="Pept_S26A_signal_pept_1"/>
</dbReference>
<protein>
    <recommendedName>
        <fullName evidence="4 7">Signal peptidase I</fullName>
        <ecNumber evidence="3 7">3.4.21.89</ecNumber>
    </recommendedName>
</protein>
<comment type="catalytic activity">
    <reaction evidence="1 7">
        <text>Cleavage of hydrophobic, N-terminal signal or leader sequences from secreted and periplasmic proteins.</text>
        <dbReference type="EC" id="3.4.21.89"/>
    </reaction>
</comment>
<dbReference type="Pfam" id="PF10502">
    <property type="entry name" value="Peptidase_S26"/>
    <property type="match status" value="1"/>
</dbReference>
<keyword evidence="7" id="KW-0645">Protease</keyword>
<comment type="subcellular location">
    <subcellularLocation>
        <location evidence="7">Membrane</location>
        <topology evidence="7">Single-pass type II membrane protein</topology>
    </subcellularLocation>
</comment>
<dbReference type="SUPFAM" id="SSF51306">
    <property type="entry name" value="LexA/Signal peptidase"/>
    <property type="match status" value="1"/>
</dbReference>